<protein>
    <submittedName>
        <fullName evidence="1">Uncharacterized protein</fullName>
    </submittedName>
</protein>
<sequence length="247" mass="27481">MSTAITVMFLVLSALMGAAIFYMNKKALKGSVGYAGKAAEQKSEEISRVQNPLLGLKNIKNGIAEYDTHMCIYLRLGSIDFHLLTEGEQQSVEDVLLSLARTVNFPVQVVVISRQTDTRMAVNGVVQSLNINRLSPQLRSYAEQMVRYLSAMMENRGTPDYEKYLVIRCDMLDSADKTRNELYRRADLVISELARAKIPCQPVKTDEIPDIFFDQLNPQQTFKPSAAIRNGGLYYAKGGGIGAEKTA</sequence>
<dbReference type="Proteomes" id="UP000037175">
    <property type="component" value="Unassembled WGS sequence"/>
</dbReference>
<dbReference type="AlphaFoldDB" id="A0A0L6VZC4"/>
<organism evidence="1 2">
    <name type="scientific">Thermincola ferriacetica</name>
    <dbReference type="NCBI Taxonomy" id="281456"/>
    <lineage>
        <taxon>Bacteria</taxon>
        <taxon>Bacillati</taxon>
        <taxon>Bacillota</taxon>
        <taxon>Clostridia</taxon>
        <taxon>Eubacteriales</taxon>
        <taxon>Thermincolaceae</taxon>
        <taxon>Thermincola</taxon>
    </lineage>
</organism>
<evidence type="ECO:0000313" key="1">
    <source>
        <dbReference type="EMBL" id="KNZ68677.1"/>
    </source>
</evidence>
<evidence type="ECO:0000313" key="2">
    <source>
        <dbReference type="Proteomes" id="UP000037175"/>
    </source>
</evidence>
<gene>
    <name evidence="1" type="ORF">Tfer_2770</name>
</gene>
<accession>A0A0L6VZC4</accession>
<comment type="caution">
    <text evidence="1">The sequence shown here is derived from an EMBL/GenBank/DDBJ whole genome shotgun (WGS) entry which is preliminary data.</text>
</comment>
<keyword evidence="2" id="KW-1185">Reference proteome</keyword>
<proteinExistence type="predicted"/>
<reference evidence="2" key="1">
    <citation type="submission" date="2015-07" db="EMBL/GenBank/DDBJ databases">
        <title>Complete Genome of Thermincola ferriacetica strain Z-0001T.</title>
        <authorList>
            <person name="Lusk B."/>
            <person name="Badalamenti J.P."/>
            <person name="Parameswaran P."/>
            <person name="Bond D.R."/>
            <person name="Torres C.I."/>
        </authorList>
    </citation>
    <scope>NUCLEOTIDE SEQUENCE [LARGE SCALE GENOMIC DNA]</scope>
    <source>
        <strain evidence="2">Z-0001</strain>
    </source>
</reference>
<dbReference type="EMBL" id="LGTE01000024">
    <property type="protein sequence ID" value="KNZ68677.1"/>
    <property type="molecule type" value="Genomic_DNA"/>
</dbReference>
<name>A0A0L6VZC4_9FIRM</name>